<reference evidence="8" key="3">
    <citation type="submission" date="2025-09" db="UniProtKB">
        <authorList>
            <consortium name="Ensembl"/>
        </authorList>
    </citation>
    <scope>IDENTIFICATION</scope>
</reference>
<evidence type="ECO:0000313" key="8">
    <source>
        <dbReference type="Ensembl" id="ENSSORP00005022438.1"/>
    </source>
</evidence>
<dbReference type="Ensembl" id="ENSSORT00005023098.1">
    <property type="protein sequence ID" value="ENSSORP00005022438.1"/>
    <property type="gene ID" value="ENSSORG00005009615.1"/>
</dbReference>
<evidence type="ECO:0000313" key="9">
    <source>
        <dbReference type="Proteomes" id="UP000472271"/>
    </source>
</evidence>
<keyword evidence="4 6" id="KW-0808">Transferase</keyword>
<dbReference type="GO" id="GO:0005737">
    <property type="term" value="C:cytoplasm"/>
    <property type="evidence" value="ECO:0007669"/>
    <property type="project" value="UniProtKB-SubCell"/>
</dbReference>
<dbReference type="FunFam" id="3.40.50.300:FF:000433">
    <property type="entry name" value="Estrogen sulfotransferase"/>
    <property type="match status" value="1"/>
</dbReference>
<name>A0A673A1G3_9TELE</name>
<dbReference type="AlphaFoldDB" id="A0A673A1G3"/>
<sequence>MLQENIPYPTFNWLLCRPFRGVWMTHLFTDNWEKIVDFQARPDDIFIMSYPRSGNTWVSHTTDMLCFGQKFPERDTSVYFHNRVPILERQNLRHIVNKFLGLPAKLTTSPRIIKCHLPVQLLPKSVWEQNCRIVYVARNAKDNVVSLFHYERMTKILPEPGDWSSYLQRFMQGKMVFGSWYDHVNGWWEKKNTYSNIHYMFYEDLIEDTDREIDALCCFLGLSPSAEEKELVRRKVRFDEMKENDKVNHSTFKLMDFNISTFIRKGKVADWKNHFTVAQSEEFDEDYKKKMKGSTLKFKHE</sequence>
<evidence type="ECO:0000256" key="5">
    <source>
        <dbReference type="ARBA" id="ARBA00022939"/>
    </source>
</evidence>
<evidence type="ECO:0000256" key="4">
    <source>
        <dbReference type="ARBA" id="ARBA00022679"/>
    </source>
</evidence>
<keyword evidence="5" id="KW-0128">Catecholamine metabolism</keyword>
<comment type="subcellular location">
    <subcellularLocation>
        <location evidence="1">Cytoplasm</location>
    </subcellularLocation>
</comment>
<dbReference type="PANTHER" id="PTHR11783">
    <property type="entry name" value="SULFOTRANSFERASE SULT"/>
    <property type="match status" value="1"/>
</dbReference>
<comment type="similarity">
    <text evidence="2 6">Belongs to the sulfotransferase 1 family.</text>
</comment>
<evidence type="ECO:0000256" key="2">
    <source>
        <dbReference type="ARBA" id="ARBA00005771"/>
    </source>
</evidence>
<feature type="domain" description="Sulfotransferase" evidence="7">
    <location>
        <begin position="42"/>
        <end position="294"/>
    </location>
</feature>
<dbReference type="EC" id="2.8.2.-" evidence="6"/>
<keyword evidence="3" id="KW-0963">Cytoplasm</keyword>
<dbReference type="GO" id="GO:0008146">
    <property type="term" value="F:sulfotransferase activity"/>
    <property type="evidence" value="ECO:0007669"/>
    <property type="project" value="InterPro"/>
</dbReference>
<reference evidence="8" key="2">
    <citation type="submission" date="2025-08" db="UniProtKB">
        <authorList>
            <consortium name="Ensembl"/>
        </authorList>
    </citation>
    <scope>IDENTIFICATION</scope>
</reference>
<dbReference type="GO" id="GO:0006584">
    <property type="term" value="P:catecholamine metabolic process"/>
    <property type="evidence" value="ECO:0007669"/>
    <property type="project" value="UniProtKB-KW"/>
</dbReference>
<dbReference type="InterPro" id="IPR027417">
    <property type="entry name" value="P-loop_NTPase"/>
</dbReference>
<protein>
    <recommendedName>
        <fullName evidence="6">Sulfotransferase</fullName>
        <ecNumber evidence="6">2.8.2.-</ecNumber>
    </recommendedName>
</protein>
<dbReference type="Proteomes" id="UP000472271">
    <property type="component" value="Chromosome 4"/>
</dbReference>
<reference evidence="8" key="1">
    <citation type="submission" date="2019-06" db="EMBL/GenBank/DDBJ databases">
        <authorList>
            <consortium name="Wellcome Sanger Institute Data Sharing"/>
        </authorList>
    </citation>
    <scope>NUCLEOTIDE SEQUENCE [LARGE SCALE GENOMIC DNA]</scope>
</reference>
<evidence type="ECO:0000256" key="3">
    <source>
        <dbReference type="ARBA" id="ARBA00022490"/>
    </source>
</evidence>
<dbReference type="Gene3D" id="3.40.50.300">
    <property type="entry name" value="P-loop containing nucleotide triphosphate hydrolases"/>
    <property type="match status" value="1"/>
</dbReference>
<dbReference type="InterPro" id="IPR000863">
    <property type="entry name" value="Sulfotransferase_dom"/>
</dbReference>
<evidence type="ECO:0000259" key="7">
    <source>
        <dbReference type="Pfam" id="PF00685"/>
    </source>
</evidence>
<proteinExistence type="inferred from homology"/>
<dbReference type="Pfam" id="PF00685">
    <property type="entry name" value="Sulfotransfer_1"/>
    <property type="match status" value="1"/>
</dbReference>
<accession>A0A673A1G3</accession>
<dbReference type="SUPFAM" id="SSF52540">
    <property type="entry name" value="P-loop containing nucleoside triphosphate hydrolases"/>
    <property type="match status" value="1"/>
</dbReference>
<gene>
    <name evidence="8" type="primary">LOC115418455</name>
</gene>
<organism evidence="8 9">
    <name type="scientific">Sphaeramia orbicularis</name>
    <name type="common">orbiculate cardinalfish</name>
    <dbReference type="NCBI Taxonomy" id="375764"/>
    <lineage>
        <taxon>Eukaryota</taxon>
        <taxon>Metazoa</taxon>
        <taxon>Chordata</taxon>
        <taxon>Craniata</taxon>
        <taxon>Vertebrata</taxon>
        <taxon>Euteleostomi</taxon>
        <taxon>Actinopterygii</taxon>
        <taxon>Neopterygii</taxon>
        <taxon>Teleostei</taxon>
        <taxon>Neoteleostei</taxon>
        <taxon>Acanthomorphata</taxon>
        <taxon>Gobiaria</taxon>
        <taxon>Kurtiformes</taxon>
        <taxon>Apogonoidei</taxon>
        <taxon>Apogonidae</taxon>
        <taxon>Apogoninae</taxon>
        <taxon>Sphaeramia</taxon>
    </lineage>
</organism>
<dbReference type="GO" id="GO:0006805">
    <property type="term" value="P:xenobiotic metabolic process"/>
    <property type="evidence" value="ECO:0007669"/>
    <property type="project" value="UniProtKB-ARBA"/>
</dbReference>
<keyword evidence="9" id="KW-1185">Reference proteome</keyword>
<evidence type="ECO:0000256" key="1">
    <source>
        <dbReference type="ARBA" id="ARBA00004496"/>
    </source>
</evidence>
<evidence type="ECO:0000256" key="6">
    <source>
        <dbReference type="RuleBase" id="RU361155"/>
    </source>
</evidence>